<accession>A0A081CYZ3</accession>
<dbReference type="EMBL" id="BBJU01000022">
    <property type="protein sequence ID" value="GAK71889.1"/>
    <property type="molecule type" value="Genomic_DNA"/>
</dbReference>
<sequence length="78" mass="8537">MCREPALGTVSAARAARSIGCPRRVPVPDPLFTVLDEGFNATDELDLQDLTSLRRAAAAALLLQPVNLMRNLFRDNDE</sequence>
<evidence type="ECO:0000313" key="2">
    <source>
        <dbReference type="Proteomes" id="UP000028701"/>
    </source>
</evidence>
<evidence type="ECO:0000313" key="1">
    <source>
        <dbReference type="EMBL" id="GAK71889.1"/>
    </source>
</evidence>
<comment type="caution">
    <text evidence="1">The sequence shown here is derived from an EMBL/GenBank/DDBJ whole genome shotgun (WGS) entry which is preliminary data.</text>
</comment>
<gene>
    <name evidence="1" type="ORF">RRU01S_22_00220</name>
</gene>
<organism evidence="1 2">
    <name type="scientific">Agrobacterium rubi TR3 = NBRC 13261</name>
    <dbReference type="NCBI Taxonomy" id="1368415"/>
    <lineage>
        <taxon>Bacteria</taxon>
        <taxon>Pseudomonadati</taxon>
        <taxon>Pseudomonadota</taxon>
        <taxon>Alphaproteobacteria</taxon>
        <taxon>Hyphomicrobiales</taxon>
        <taxon>Rhizobiaceae</taxon>
        <taxon>Rhizobium/Agrobacterium group</taxon>
        <taxon>Agrobacterium</taxon>
    </lineage>
</organism>
<reference evidence="1 2" key="1">
    <citation type="submission" date="2014-08" db="EMBL/GenBank/DDBJ databases">
        <title>Whole genome shotgun sequence of Rhizobium rubi NBRC 13261.</title>
        <authorList>
            <person name="Katano-Makiyama Y."/>
            <person name="Hosoyama A."/>
            <person name="Hashimoto M."/>
            <person name="Hosoyama Y."/>
            <person name="Noguchi M."/>
            <person name="Tsuchikane K."/>
            <person name="Uohara A."/>
            <person name="Ohji S."/>
            <person name="Ichikawa N."/>
            <person name="Kimura A."/>
            <person name="Yamazoe A."/>
            <person name="Fujita N."/>
        </authorList>
    </citation>
    <scope>NUCLEOTIDE SEQUENCE [LARGE SCALE GENOMIC DNA]</scope>
    <source>
        <strain evidence="1 2">NBRC 13261</strain>
    </source>
</reference>
<protein>
    <submittedName>
        <fullName evidence="1">Uncharacterized protein</fullName>
    </submittedName>
</protein>
<name>A0A081CYZ3_9HYPH</name>
<dbReference type="AlphaFoldDB" id="A0A081CYZ3"/>
<proteinExistence type="predicted"/>
<dbReference type="Proteomes" id="UP000028701">
    <property type="component" value="Unassembled WGS sequence"/>
</dbReference>